<evidence type="ECO:0000313" key="3">
    <source>
        <dbReference type="Proteomes" id="UP001642405"/>
    </source>
</evidence>
<keyword evidence="3" id="KW-1185">Reference proteome</keyword>
<organism evidence="2 3">
    <name type="scientific">Sporothrix curviconia</name>
    <dbReference type="NCBI Taxonomy" id="1260050"/>
    <lineage>
        <taxon>Eukaryota</taxon>
        <taxon>Fungi</taxon>
        <taxon>Dikarya</taxon>
        <taxon>Ascomycota</taxon>
        <taxon>Pezizomycotina</taxon>
        <taxon>Sordariomycetes</taxon>
        <taxon>Sordariomycetidae</taxon>
        <taxon>Ophiostomatales</taxon>
        <taxon>Ophiostomataceae</taxon>
        <taxon>Sporothrix</taxon>
    </lineage>
</organism>
<protein>
    <submittedName>
        <fullName evidence="2">Uncharacterized protein</fullName>
    </submittedName>
</protein>
<sequence length="373" mass="40577">MTDSFESNLLRLLQAMQEQNTTFATESKKIADRCKAEHGTSTAIGSGAKAATQGEDAEMKDSAAQSTGRKSAATAQANGATTTNSTICRPCYNNFLTLVYQTYAAPARPQWYGSQGKAFLAGLGRRLDDVRALRAPLASIDEWITARFHAWLRSQLQDAVALQTLADKLGVDKDEFRAHMADPAVAVPELLREVVDRASSLASGGEQAAAARVVADVEAAAKKLQATPSTSEKSAIFLGSLFPDGVPDLPAVRAVERKLREGTVGLDEGLGEVIRDVYGGEDEDARAAKTEKHRKRLAEMRRAKAAHEAQKLKKMKPVDVPYFLQDDTPCATCGKVSDPQKSPFCMVCFLEVDYCLRENQTVWCSTTCMKEDY</sequence>
<dbReference type="Proteomes" id="UP001642405">
    <property type="component" value="Unassembled WGS sequence"/>
</dbReference>
<gene>
    <name evidence="2" type="ORF">SCUCBS95973_009906</name>
</gene>
<evidence type="ECO:0000256" key="1">
    <source>
        <dbReference type="SAM" id="MobiDB-lite"/>
    </source>
</evidence>
<accession>A0ABP0CYQ5</accession>
<dbReference type="EMBL" id="CAWUHB010000143">
    <property type="protein sequence ID" value="CAK7237274.1"/>
    <property type="molecule type" value="Genomic_DNA"/>
</dbReference>
<comment type="caution">
    <text evidence="2">The sequence shown here is derived from an EMBL/GenBank/DDBJ whole genome shotgun (WGS) entry which is preliminary data.</text>
</comment>
<evidence type="ECO:0000313" key="2">
    <source>
        <dbReference type="EMBL" id="CAK7237274.1"/>
    </source>
</evidence>
<feature type="non-terminal residue" evidence="2">
    <location>
        <position position="373"/>
    </location>
</feature>
<feature type="region of interest" description="Disordered" evidence="1">
    <location>
        <begin position="42"/>
        <end position="79"/>
    </location>
</feature>
<proteinExistence type="predicted"/>
<reference evidence="2 3" key="1">
    <citation type="submission" date="2024-01" db="EMBL/GenBank/DDBJ databases">
        <authorList>
            <person name="Allen C."/>
            <person name="Tagirdzhanova G."/>
        </authorList>
    </citation>
    <scope>NUCLEOTIDE SEQUENCE [LARGE SCALE GENOMIC DNA]</scope>
</reference>
<name>A0ABP0CYQ5_9PEZI</name>